<keyword evidence="3" id="KW-1185">Reference proteome</keyword>
<name>A0ABS4KD12_9FIRM</name>
<organism evidence="2 3">
    <name type="scientific">Peptoniphilus stercorisuis</name>
    <dbReference type="NCBI Taxonomy" id="1436965"/>
    <lineage>
        <taxon>Bacteria</taxon>
        <taxon>Bacillati</taxon>
        <taxon>Bacillota</taxon>
        <taxon>Tissierellia</taxon>
        <taxon>Tissierellales</taxon>
        <taxon>Peptoniphilaceae</taxon>
        <taxon>Peptoniphilus</taxon>
    </lineage>
</organism>
<evidence type="ECO:0000313" key="2">
    <source>
        <dbReference type="EMBL" id="MBP2025668.1"/>
    </source>
</evidence>
<evidence type="ECO:0000313" key="3">
    <source>
        <dbReference type="Proteomes" id="UP001519306"/>
    </source>
</evidence>
<gene>
    <name evidence="2" type="ORF">J2Z71_001211</name>
</gene>
<dbReference type="RefSeq" id="WP_210060974.1">
    <property type="nucleotide sequence ID" value="NZ_JAGGLJ010000010.1"/>
</dbReference>
<reference evidence="2 3" key="1">
    <citation type="submission" date="2021-03" db="EMBL/GenBank/DDBJ databases">
        <title>Genomic Encyclopedia of Type Strains, Phase IV (KMG-IV): sequencing the most valuable type-strain genomes for metagenomic binning, comparative biology and taxonomic classification.</title>
        <authorList>
            <person name="Goeker M."/>
        </authorList>
    </citation>
    <scope>NUCLEOTIDE SEQUENCE [LARGE SCALE GENOMIC DNA]</scope>
    <source>
        <strain evidence="2 3">DSM 27563</strain>
    </source>
</reference>
<feature type="domain" description="Peptidase C39-like" evidence="1">
    <location>
        <begin position="39"/>
        <end position="160"/>
    </location>
</feature>
<dbReference type="Pfam" id="PF13529">
    <property type="entry name" value="Peptidase_C39_2"/>
    <property type="match status" value="1"/>
</dbReference>
<dbReference type="EMBL" id="JAGGLJ010000010">
    <property type="protein sequence ID" value="MBP2025668.1"/>
    <property type="molecule type" value="Genomic_DNA"/>
</dbReference>
<proteinExistence type="predicted"/>
<accession>A0ABS4KD12</accession>
<comment type="caution">
    <text evidence="2">The sequence shown here is derived from an EMBL/GenBank/DDBJ whole genome shotgun (WGS) entry which is preliminary data.</text>
</comment>
<evidence type="ECO:0000259" key="1">
    <source>
        <dbReference type="Pfam" id="PF13529"/>
    </source>
</evidence>
<dbReference type="InterPro" id="IPR039564">
    <property type="entry name" value="Peptidase_C39-like"/>
</dbReference>
<sequence length="208" mass="24527">MNKKYYEYEVIDYLYGYIKDNYNGANLLEEKTIELENFIQNDFSSKNKNCSLVAITRIIKYYSANIDIIPKNEQEIFIQVFNIALSYGFNEITGTHPTKIDNIISDYFNEYNIKVESKGHYFPNFYNPLKSEIDNNRPLVMNIAFGKYSNHSVTITGYKIFKYKGMKIKFIELFDGWTKKHSYIDYNIFAHSLFSVNVYSLNSLKILD</sequence>
<dbReference type="Proteomes" id="UP001519306">
    <property type="component" value="Unassembled WGS sequence"/>
</dbReference>
<protein>
    <recommendedName>
        <fullName evidence="1">Peptidase C39-like domain-containing protein</fullName>
    </recommendedName>
</protein>